<name>K1LK37_CECL9</name>
<accession>K1LK37</accession>
<keyword evidence="1" id="KW-0812">Transmembrane</keyword>
<comment type="caution">
    <text evidence="2">The sequence shown here is derived from an EMBL/GenBank/DDBJ whole genome shotgun (WGS) entry which is preliminary data.</text>
</comment>
<dbReference type="Proteomes" id="UP000004478">
    <property type="component" value="Unassembled WGS sequence"/>
</dbReference>
<feature type="transmembrane region" description="Helical" evidence="1">
    <location>
        <begin position="6"/>
        <end position="26"/>
    </location>
</feature>
<dbReference type="EMBL" id="AMGM01000006">
    <property type="protein sequence ID" value="EKB50693.1"/>
    <property type="molecule type" value="Genomic_DNA"/>
</dbReference>
<evidence type="ECO:0000313" key="2">
    <source>
        <dbReference type="EMBL" id="EKB50693.1"/>
    </source>
</evidence>
<reference evidence="2 3" key="1">
    <citation type="journal article" date="2012" name="J. Bacteriol.">
        <title>Draft Genome Sequence of Cecembia lonarensis Strain LW9T, Isolated from Lonar Lake, a Haloalkaline Lake in India.</title>
        <authorList>
            <person name="Shivaji S."/>
            <person name="Ara S."/>
            <person name="Singh A."/>
            <person name="Pinnaka A.K."/>
        </authorList>
    </citation>
    <scope>NUCLEOTIDE SEQUENCE [LARGE SCALE GENOMIC DNA]</scope>
    <source>
        <strain evidence="2 3">LW9</strain>
    </source>
</reference>
<keyword evidence="1" id="KW-1133">Transmembrane helix</keyword>
<proteinExistence type="predicted"/>
<sequence length="34" mass="4115">MNYYPQYIVDYFNALIFTLITTFNFLGNKTKKMT</sequence>
<evidence type="ECO:0000313" key="3">
    <source>
        <dbReference type="Proteomes" id="UP000004478"/>
    </source>
</evidence>
<keyword evidence="1" id="KW-0472">Membrane</keyword>
<keyword evidence="3" id="KW-1185">Reference proteome</keyword>
<evidence type="ECO:0000256" key="1">
    <source>
        <dbReference type="SAM" id="Phobius"/>
    </source>
</evidence>
<organism evidence="2 3">
    <name type="scientific">Cecembia lonarensis (strain CCUG 58316 / KCTC 22772 / LW9)</name>
    <dbReference type="NCBI Taxonomy" id="1225176"/>
    <lineage>
        <taxon>Bacteria</taxon>
        <taxon>Pseudomonadati</taxon>
        <taxon>Bacteroidota</taxon>
        <taxon>Cytophagia</taxon>
        <taxon>Cytophagales</taxon>
        <taxon>Cyclobacteriaceae</taxon>
        <taxon>Cecembia</taxon>
    </lineage>
</organism>
<protein>
    <submittedName>
        <fullName evidence="2">Uncharacterized protein</fullName>
    </submittedName>
</protein>
<gene>
    <name evidence="2" type="ORF">B879_00673</name>
</gene>
<dbReference type="AlphaFoldDB" id="K1LK37"/>